<accession>A0ABV4LQH4</accession>
<dbReference type="SUPFAM" id="SSF53448">
    <property type="entry name" value="Nucleotide-diphospho-sugar transferases"/>
    <property type="match status" value="1"/>
</dbReference>
<reference evidence="1 2" key="1">
    <citation type="submission" date="2024-06" db="EMBL/GenBank/DDBJ databases">
        <authorList>
            <person name="Steensen K."/>
            <person name="Seneca J."/>
            <person name="Bartlau N."/>
            <person name="Yu A.X."/>
            <person name="Polz M.F."/>
        </authorList>
    </citation>
    <scope>NUCLEOTIDE SEQUENCE [LARGE SCALE GENOMIC DNA]</scope>
    <source>
        <strain evidence="1 2">1F145</strain>
    </source>
</reference>
<keyword evidence="2" id="KW-1185">Reference proteome</keyword>
<comment type="caution">
    <text evidence="1">The sequence shown here is derived from an EMBL/GenBank/DDBJ whole genome shotgun (WGS) entry which is preliminary data.</text>
</comment>
<gene>
    <name evidence="1" type="ORF">ACED33_08450</name>
</gene>
<evidence type="ECO:0000313" key="1">
    <source>
        <dbReference type="EMBL" id="MEZ8180702.1"/>
    </source>
</evidence>
<dbReference type="EMBL" id="JBGOOW010000006">
    <property type="protein sequence ID" value="MEZ8180702.1"/>
    <property type="molecule type" value="Genomic_DNA"/>
</dbReference>
<dbReference type="InterPro" id="IPR029044">
    <property type="entry name" value="Nucleotide-diphossugar_trans"/>
</dbReference>
<dbReference type="RefSeq" id="WP_102488097.1">
    <property type="nucleotide sequence ID" value="NZ_CAWNTD010000135.1"/>
</dbReference>
<dbReference type="Gene3D" id="3.90.550.10">
    <property type="entry name" value="Spore Coat Polysaccharide Biosynthesis Protein SpsA, Chain A"/>
    <property type="match status" value="1"/>
</dbReference>
<dbReference type="Pfam" id="PF13704">
    <property type="entry name" value="Glyco_tranf_2_4"/>
    <property type="match status" value="1"/>
</dbReference>
<proteinExistence type="predicted"/>
<sequence length="276" mass="32512">MNGYFKKETIEFINQFPNGKEKNIVSLTRIRNEGLVLQDFLDHLASFSDMIIVYDDSSTDDTLDICRNHEKVCMIVRNNEWSSCNRTSLETEHRARLLELANKYYSFKWFCYLDADERLVGDVRQEILNLDVDDVHYFRIPLYDAYLTPDDQNEFSKGDVLLNSRKFYGPERRDIIFGWNNNAKPQYILDDSREPTVQGNKCVTILGCQHFGKAVSISKWDQKCHYYVDNFPFEPYGRKWKERIGKAIHEKSDFDTKLYPWGEELFANAIKIHPIG</sequence>
<organism evidence="1 2">
    <name type="scientific">Vibrio splendidus</name>
    <dbReference type="NCBI Taxonomy" id="29497"/>
    <lineage>
        <taxon>Bacteria</taxon>
        <taxon>Pseudomonadati</taxon>
        <taxon>Pseudomonadota</taxon>
        <taxon>Gammaproteobacteria</taxon>
        <taxon>Vibrionales</taxon>
        <taxon>Vibrionaceae</taxon>
        <taxon>Vibrio</taxon>
    </lineage>
</organism>
<evidence type="ECO:0000313" key="2">
    <source>
        <dbReference type="Proteomes" id="UP001569200"/>
    </source>
</evidence>
<name>A0ABV4LQH4_VIBSP</name>
<protein>
    <submittedName>
        <fullName evidence="1">Glycosyltransferase family 2 protein</fullName>
    </submittedName>
</protein>
<dbReference type="Proteomes" id="UP001569200">
    <property type="component" value="Unassembled WGS sequence"/>
</dbReference>